<feature type="region of interest" description="Disordered" evidence="2">
    <location>
        <begin position="1"/>
        <end position="116"/>
    </location>
</feature>
<sequence length="1123" mass="123169">MSQLPIPKTRRSTTCAAIQQQQHQQLADSSPPMLQSPTPSSFTAVSSVSPSDSTVETPFPAPSSTSSRTPSAKQSKGLGLSMRRESSSYSATALSSSNTIPASTPTPTQQPLPEWNSTKIIHAKPASKSVKRSKSYAASLRKTKTGNVIESPVLDEEDGEFVNGQSKTTRSLQLRVAELEGQLDTVTKDFNVVVQQLETAGSEHRYAVDKLKQDCQEQLHEKDLSYAQETQRLGVQVSLLTAEIERAHVKESMQALEIAKLHAQVSEVSQLVTEKEVQVASLGAETEAATRKAGILQAEVTRLQGAVRTAAQTAMEKEVELEARLEESLKEVDVLKGRLVVQKGEHERLIANTQSRIDQELASKEARIAEILNSEAQLLTELESLKSAAVVLESDNGKLRAGLLSSTTRVQTLEISMTEKESMIETHAATILSQNSAIGQLVLESKNLRSQLDDSNKALQVLKEETAQQDVEHSRRYLELEEVTSAQFIKNSEDIANLTSENLQNENALLEKSQAIANLEFRLKESLESVALLNEQMKSSESEKDKALSDLIAQVTQKDQQVLGLTDENNDMALRIQNHIQNIESLKNELETAALAYNQSEAAYQSAASTQASEALQLKLQFEQEANEKDAAISRLTHDLDLLTKHSSKQNDEIEKLTVLLAENEKTLELVHSELISTKMANADASQAIASEMNAMRSEKDETIQSLRVQLSSLSQSLDEKTDVLSSLRSQLEHAHQAGNALKSELATVIADNETQALTVKMQFENKIAQQLQLISELRQEVVVMSLEVEERTANEVMYSADAEAAKKRIDELQSELRGFERAAQEAAATLAIQKDSVISKLTAEVADLNARINLCKIEEKKSEALLIKTSASLDLATKQFEQEKKTHDITKQTLNTQIEEAVAAKQSEIAELKKRATSQDAETDSLRATLATKDAELLKMKRSETESAAMIKTLEAAVSEANSDATKFKEEKIFLTKRLEIVEKNLEIQANRGYRPSRKITSDSVRNSMDRTLRNSVDSSATLPSRLSMSGRDSMDGAGMIPRGRLFSIDSTADEDNKRFSKPPQPQSRPSSTLGPSNGSLSRNSTSASPSPPPPQPAVKAVPTVEATVASFVSDLDSAFNF</sequence>
<dbReference type="OrthoDB" id="2131905at2759"/>
<comment type="caution">
    <text evidence="3">The sequence shown here is derived from an EMBL/GenBank/DDBJ whole genome shotgun (WGS) entry which is preliminary data.</text>
</comment>
<protein>
    <submittedName>
        <fullName evidence="3">Uncharacterized protein</fullName>
    </submittedName>
</protein>
<reference evidence="3 4" key="1">
    <citation type="journal article" date="2019" name="Sci. Rep.">
        <title>Comparative genomics of chytrid fungi reveal insights into the obligate biotrophic and pathogenic lifestyle of Synchytrium endobioticum.</title>
        <authorList>
            <person name="van de Vossenberg B.T.L.H."/>
            <person name="Warris S."/>
            <person name="Nguyen H.D.T."/>
            <person name="van Gent-Pelzer M.P.E."/>
            <person name="Joly D.L."/>
            <person name="van de Geest H.C."/>
            <person name="Bonants P.J.M."/>
            <person name="Smith D.S."/>
            <person name="Levesque C.A."/>
            <person name="van der Lee T.A.J."/>
        </authorList>
    </citation>
    <scope>NUCLEOTIDE SEQUENCE [LARGE SCALE GENOMIC DNA]</scope>
    <source>
        <strain evidence="3 4">CBS 675.73</strain>
    </source>
</reference>
<organism evidence="3 4">
    <name type="scientific">Chytriomyces confervae</name>
    <dbReference type="NCBI Taxonomy" id="246404"/>
    <lineage>
        <taxon>Eukaryota</taxon>
        <taxon>Fungi</taxon>
        <taxon>Fungi incertae sedis</taxon>
        <taxon>Chytridiomycota</taxon>
        <taxon>Chytridiomycota incertae sedis</taxon>
        <taxon>Chytridiomycetes</taxon>
        <taxon>Chytridiales</taxon>
        <taxon>Chytriomycetaceae</taxon>
        <taxon>Chytriomyces</taxon>
    </lineage>
</organism>
<feature type="compositionally biased region" description="Polar residues" evidence="2">
    <location>
        <begin position="1015"/>
        <end position="1029"/>
    </location>
</feature>
<dbReference type="EMBL" id="QEAP01000017">
    <property type="protein sequence ID" value="TPX77593.1"/>
    <property type="molecule type" value="Genomic_DNA"/>
</dbReference>
<feature type="region of interest" description="Disordered" evidence="2">
    <location>
        <begin position="1055"/>
        <end position="1103"/>
    </location>
</feature>
<dbReference type="Proteomes" id="UP000320333">
    <property type="component" value="Unassembled WGS sequence"/>
</dbReference>
<feature type="compositionally biased region" description="Low complexity" evidence="2">
    <location>
        <begin position="1081"/>
        <end position="1090"/>
    </location>
</feature>
<dbReference type="STRING" id="246404.A0A507FMX9"/>
<feature type="compositionally biased region" description="Polar residues" evidence="2">
    <location>
        <begin position="98"/>
        <end position="116"/>
    </location>
</feature>
<name>A0A507FMX9_9FUNG</name>
<keyword evidence="4" id="KW-1185">Reference proteome</keyword>
<feature type="coiled-coil region" evidence="1">
    <location>
        <begin position="761"/>
        <end position="859"/>
    </location>
</feature>
<feature type="coiled-coil region" evidence="1">
    <location>
        <begin position="896"/>
        <end position="923"/>
    </location>
</feature>
<evidence type="ECO:0000313" key="4">
    <source>
        <dbReference type="Proteomes" id="UP000320333"/>
    </source>
</evidence>
<feature type="compositionally biased region" description="Polar residues" evidence="2">
    <location>
        <begin position="26"/>
        <end position="35"/>
    </location>
</feature>
<feature type="compositionally biased region" description="Low complexity" evidence="2">
    <location>
        <begin position="87"/>
        <end position="97"/>
    </location>
</feature>
<proteinExistence type="predicted"/>
<feature type="coiled-coil region" evidence="1">
    <location>
        <begin position="516"/>
        <end position="603"/>
    </location>
</feature>
<feature type="region of interest" description="Disordered" evidence="2">
    <location>
        <begin position="999"/>
        <end position="1043"/>
    </location>
</feature>
<evidence type="ECO:0000256" key="2">
    <source>
        <dbReference type="SAM" id="MobiDB-lite"/>
    </source>
</evidence>
<evidence type="ECO:0000256" key="1">
    <source>
        <dbReference type="SAM" id="Coils"/>
    </source>
</evidence>
<gene>
    <name evidence="3" type="ORF">CcCBS67573_g01113</name>
</gene>
<feature type="coiled-coil region" evidence="1">
    <location>
        <begin position="311"/>
        <end position="338"/>
    </location>
</feature>
<evidence type="ECO:0000313" key="3">
    <source>
        <dbReference type="EMBL" id="TPX77593.1"/>
    </source>
</evidence>
<feature type="compositionally biased region" description="Low complexity" evidence="2">
    <location>
        <begin position="36"/>
        <end position="71"/>
    </location>
</feature>
<keyword evidence="1" id="KW-0175">Coiled coil</keyword>
<dbReference type="AlphaFoldDB" id="A0A507FMX9"/>
<accession>A0A507FMX9</accession>